<comment type="caution">
    <text evidence="2">The sequence shown here is derived from an EMBL/GenBank/DDBJ whole genome shotgun (WGS) entry which is preliminary data.</text>
</comment>
<evidence type="ECO:0000259" key="1">
    <source>
        <dbReference type="Pfam" id="PF15711"/>
    </source>
</evidence>
<reference evidence="2 3" key="1">
    <citation type="submission" date="2024-05" db="EMBL/GenBank/DDBJ databases">
        <authorList>
            <person name="Wallberg A."/>
        </authorList>
    </citation>
    <scope>NUCLEOTIDE SEQUENCE [LARGE SCALE GENOMIC DNA]</scope>
</reference>
<organism evidence="2 3">
    <name type="scientific">Meganyctiphanes norvegica</name>
    <name type="common">Northern krill</name>
    <name type="synonym">Thysanopoda norvegica</name>
    <dbReference type="NCBI Taxonomy" id="48144"/>
    <lineage>
        <taxon>Eukaryota</taxon>
        <taxon>Metazoa</taxon>
        <taxon>Ecdysozoa</taxon>
        <taxon>Arthropoda</taxon>
        <taxon>Crustacea</taxon>
        <taxon>Multicrustacea</taxon>
        <taxon>Malacostraca</taxon>
        <taxon>Eumalacostraca</taxon>
        <taxon>Eucarida</taxon>
        <taxon>Euphausiacea</taxon>
        <taxon>Euphausiidae</taxon>
        <taxon>Meganyctiphanes</taxon>
    </lineage>
</organism>
<evidence type="ECO:0000313" key="3">
    <source>
        <dbReference type="Proteomes" id="UP001497623"/>
    </source>
</evidence>
<keyword evidence="3" id="KW-1185">Reference proteome</keyword>
<dbReference type="Proteomes" id="UP001497623">
    <property type="component" value="Unassembled WGS sequence"/>
</dbReference>
<protein>
    <recommendedName>
        <fullName evidence="1">ILEI/PANDER domain-containing protein</fullName>
    </recommendedName>
</protein>
<evidence type="ECO:0000313" key="2">
    <source>
        <dbReference type="EMBL" id="CAL4247639.1"/>
    </source>
</evidence>
<accession>A0AAV2SSZ3</accession>
<gene>
    <name evidence="2" type="ORF">MNOR_LOCUS41315</name>
</gene>
<dbReference type="InterPro" id="IPR039477">
    <property type="entry name" value="ILEI/PANDER_dom"/>
</dbReference>
<name>A0AAV2SSZ3_MEGNR</name>
<feature type="non-terminal residue" evidence="2">
    <location>
        <position position="109"/>
    </location>
</feature>
<dbReference type="AlphaFoldDB" id="A0AAV2SSZ3"/>
<sequence>DMRSLRPVNLTAHKRLQDLSSKSFNLEIQVTRKNITVVRDNIHKVYEKIGEKSQGFMSHDGMHVLVLHPLKGELMLARQFLTHQPAEHRNLVDCLKNIQPGRIIIVVAV</sequence>
<dbReference type="Pfam" id="PF15711">
    <property type="entry name" value="ILEI"/>
    <property type="match status" value="1"/>
</dbReference>
<feature type="non-terminal residue" evidence="2">
    <location>
        <position position="1"/>
    </location>
</feature>
<dbReference type="EMBL" id="CAXKWB010148344">
    <property type="protein sequence ID" value="CAL4247639.1"/>
    <property type="molecule type" value="Genomic_DNA"/>
</dbReference>
<feature type="domain" description="ILEI/PANDER" evidence="1">
    <location>
        <begin position="60"/>
        <end position="107"/>
    </location>
</feature>
<proteinExistence type="predicted"/>